<evidence type="ECO:0000313" key="3">
    <source>
        <dbReference type="Proteomes" id="UP000533598"/>
    </source>
</evidence>
<proteinExistence type="predicted"/>
<keyword evidence="3" id="KW-1185">Reference proteome</keyword>
<evidence type="ECO:0000313" key="2">
    <source>
        <dbReference type="EMBL" id="MBB4680360.1"/>
    </source>
</evidence>
<keyword evidence="1" id="KW-0732">Signal</keyword>
<dbReference type="RefSeq" id="WP_185006106.1">
    <property type="nucleotide sequence ID" value="NZ_BAAAUI010000005.1"/>
</dbReference>
<dbReference type="AlphaFoldDB" id="A0A7W7FWS6"/>
<protein>
    <submittedName>
        <fullName evidence="2">Uncharacterized protein</fullName>
    </submittedName>
</protein>
<name>A0A7W7FWS6_9PSEU</name>
<sequence>MIRRLAAVTLAIALALPLPTAGAVAPPDYGDYALVFERSAGQLWTEGVVASQWAWKPLNADRTESEIAWGHPKEWPPGYGEHFVRDGDWLLVNGYFDHTNSNFNTQRVTAESMGDANCADMRPLPSSGGRQHYVRWTIPTTAYCLSATGTIKVGANGAVVNFRHEQIWYPPAPCANSFLGNQTCIRQHERWYDDKGVPFSLSLERDQHIALGQGMGFRIHQTYDRGWPAELKEWRAELRYAWRW</sequence>
<feature type="chain" id="PRO_5030613804" evidence="1">
    <location>
        <begin position="24"/>
        <end position="244"/>
    </location>
</feature>
<feature type="signal peptide" evidence="1">
    <location>
        <begin position="1"/>
        <end position="23"/>
    </location>
</feature>
<gene>
    <name evidence="2" type="ORF">HNR67_006478</name>
</gene>
<reference evidence="2 3" key="1">
    <citation type="submission" date="2020-08" db="EMBL/GenBank/DDBJ databases">
        <title>Sequencing the genomes of 1000 actinobacteria strains.</title>
        <authorList>
            <person name="Klenk H.-P."/>
        </authorList>
    </citation>
    <scope>NUCLEOTIDE SEQUENCE [LARGE SCALE GENOMIC DNA]</scope>
    <source>
        <strain evidence="2 3">DSM 44230</strain>
    </source>
</reference>
<dbReference type="EMBL" id="JACHMH010000001">
    <property type="protein sequence ID" value="MBB4680360.1"/>
    <property type="molecule type" value="Genomic_DNA"/>
</dbReference>
<dbReference type="Proteomes" id="UP000533598">
    <property type="component" value="Unassembled WGS sequence"/>
</dbReference>
<evidence type="ECO:0000256" key="1">
    <source>
        <dbReference type="SAM" id="SignalP"/>
    </source>
</evidence>
<organism evidence="2 3">
    <name type="scientific">Crossiella cryophila</name>
    <dbReference type="NCBI Taxonomy" id="43355"/>
    <lineage>
        <taxon>Bacteria</taxon>
        <taxon>Bacillati</taxon>
        <taxon>Actinomycetota</taxon>
        <taxon>Actinomycetes</taxon>
        <taxon>Pseudonocardiales</taxon>
        <taxon>Pseudonocardiaceae</taxon>
        <taxon>Crossiella</taxon>
    </lineage>
</organism>
<comment type="caution">
    <text evidence="2">The sequence shown here is derived from an EMBL/GenBank/DDBJ whole genome shotgun (WGS) entry which is preliminary data.</text>
</comment>
<accession>A0A7W7FWS6</accession>